<evidence type="ECO:0000256" key="1">
    <source>
        <dbReference type="SAM" id="MobiDB-lite"/>
    </source>
</evidence>
<accession>A0A917H9Q8</accession>
<comment type="caution">
    <text evidence="2">The sequence shown here is derived from an EMBL/GenBank/DDBJ whole genome shotgun (WGS) entry which is preliminary data.</text>
</comment>
<evidence type="ECO:0000313" key="2">
    <source>
        <dbReference type="EMBL" id="GGG72197.1"/>
    </source>
</evidence>
<gene>
    <name evidence="2" type="ORF">GCM10011374_41200</name>
</gene>
<reference evidence="2" key="2">
    <citation type="submission" date="2020-09" db="EMBL/GenBank/DDBJ databases">
        <authorList>
            <person name="Sun Q."/>
            <person name="Zhou Y."/>
        </authorList>
    </citation>
    <scope>NUCLEOTIDE SEQUENCE</scope>
    <source>
        <strain evidence="2">CGMCC 1.12187</strain>
    </source>
</reference>
<feature type="region of interest" description="Disordered" evidence="1">
    <location>
        <begin position="1"/>
        <end position="56"/>
    </location>
</feature>
<dbReference type="Proteomes" id="UP000638848">
    <property type="component" value="Unassembled WGS sequence"/>
</dbReference>
<feature type="compositionally biased region" description="Basic and acidic residues" evidence="1">
    <location>
        <begin position="32"/>
        <end position="56"/>
    </location>
</feature>
<proteinExistence type="predicted"/>
<name>A0A917H9Q8_9MICC</name>
<dbReference type="AlphaFoldDB" id="A0A917H9Q8"/>
<protein>
    <submittedName>
        <fullName evidence="2">Uncharacterized protein</fullName>
    </submittedName>
</protein>
<evidence type="ECO:0000313" key="3">
    <source>
        <dbReference type="Proteomes" id="UP000638848"/>
    </source>
</evidence>
<organism evidence="2 3">
    <name type="scientific">Kocuria dechangensis</name>
    <dbReference type="NCBI Taxonomy" id="1176249"/>
    <lineage>
        <taxon>Bacteria</taxon>
        <taxon>Bacillati</taxon>
        <taxon>Actinomycetota</taxon>
        <taxon>Actinomycetes</taxon>
        <taxon>Micrococcales</taxon>
        <taxon>Micrococcaceae</taxon>
        <taxon>Kocuria</taxon>
    </lineage>
</organism>
<reference evidence="2" key="1">
    <citation type="journal article" date="2014" name="Int. J. Syst. Evol. Microbiol.">
        <title>Complete genome sequence of Corynebacterium casei LMG S-19264T (=DSM 44701T), isolated from a smear-ripened cheese.</title>
        <authorList>
            <consortium name="US DOE Joint Genome Institute (JGI-PGF)"/>
            <person name="Walter F."/>
            <person name="Albersmeier A."/>
            <person name="Kalinowski J."/>
            <person name="Ruckert C."/>
        </authorList>
    </citation>
    <scope>NUCLEOTIDE SEQUENCE</scope>
    <source>
        <strain evidence="2">CGMCC 1.12187</strain>
    </source>
</reference>
<dbReference type="EMBL" id="BMEQ01000054">
    <property type="protein sequence ID" value="GGG72197.1"/>
    <property type="molecule type" value="Genomic_DNA"/>
</dbReference>
<keyword evidence="3" id="KW-1185">Reference proteome</keyword>
<sequence length="56" mass="6233">MDEPHQPKEGKKRQRPPPCGHPTGRIYQPPSEHWDADHHDRGGGEGTHEDLTSGGK</sequence>